<comment type="caution">
    <text evidence="1">The sequence shown here is derived from an EMBL/GenBank/DDBJ whole genome shotgun (WGS) entry which is preliminary data.</text>
</comment>
<protein>
    <submittedName>
        <fullName evidence="1">PaaI family thioesterase</fullName>
        <ecNumber evidence="1">3.1.2.-</ecNumber>
    </submittedName>
</protein>
<dbReference type="EC" id="3.1.2.-" evidence="1"/>
<dbReference type="Proteomes" id="UP000053480">
    <property type="component" value="Unassembled WGS sequence"/>
</dbReference>
<name>A0ACC6TQ98_9CREN</name>
<proteinExistence type="predicted"/>
<gene>
    <name evidence="1" type="ORF">TQ35_0006800</name>
</gene>
<keyword evidence="1" id="KW-0378">Hydrolase</keyword>
<sequence length="139" mass="15661">MDVHKILQHEEPFLKFLGLKLLEVREGFAKLELEYKEELTRRGKVLHGGVIMSSIDYAGGIATITVNDGVDQVTQELKVNFLEPMYKGPFTVEANVVRRGRTAVVVEIKFTDSEGRLGAIALGTWYILREKRVTGNREA</sequence>
<evidence type="ECO:0000313" key="2">
    <source>
        <dbReference type="Proteomes" id="UP000053480"/>
    </source>
</evidence>
<dbReference type="EMBL" id="JZWS03000008">
    <property type="protein sequence ID" value="MEW9491891.1"/>
    <property type="molecule type" value="Genomic_DNA"/>
</dbReference>
<reference evidence="1" key="1">
    <citation type="submission" date="2024-07" db="EMBL/GenBank/DDBJ databases">
        <title>Metagenome and Metagenome-Assembled Genomes of Archaea from a hot spring from the geothermal field of Los Azufres, Mexico.</title>
        <authorList>
            <person name="Marin-Paredes R."/>
            <person name="Martinez-Romero E."/>
            <person name="Servin-Garciduenas L.E."/>
        </authorList>
    </citation>
    <scope>NUCLEOTIDE SEQUENCE</scope>
    <source>
        <strain evidence="1">AZ1-454</strain>
    </source>
</reference>
<accession>A0ACC6TQ98</accession>
<organism evidence="1 2">
    <name type="scientific">Candidatus Aramenus sulfurataquae</name>
    <dbReference type="NCBI Taxonomy" id="1326980"/>
    <lineage>
        <taxon>Archaea</taxon>
        <taxon>Thermoproteota</taxon>
        <taxon>Thermoprotei</taxon>
        <taxon>Sulfolobales</taxon>
        <taxon>Sulfolobaceae</taxon>
        <taxon>Candidatus Aramenus</taxon>
    </lineage>
</organism>
<evidence type="ECO:0000313" key="1">
    <source>
        <dbReference type="EMBL" id="MEW9491891.1"/>
    </source>
</evidence>